<evidence type="ECO:0000256" key="5">
    <source>
        <dbReference type="RuleBase" id="RU361277"/>
    </source>
</evidence>
<dbReference type="AlphaFoldDB" id="A0A317EA01"/>
<dbReference type="InterPro" id="IPR036291">
    <property type="entry name" value="NAD(P)-bd_dom_sf"/>
</dbReference>
<dbReference type="SUPFAM" id="SSF51735">
    <property type="entry name" value="NAD(P)-binding Rossmann-fold domains"/>
    <property type="match status" value="1"/>
</dbReference>
<dbReference type="PANTHER" id="PTHR42683">
    <property type="entry name" value="ALDEHYDE REDUCTASE"/>
    <property type="match status" value="1"/>
</dbReference>
<dbReference type="Proteomes" id="UP000246077">
    <property type="component" value="Unassembled WGS sequence"/>
</dbReference>
<dbReference type="InterPro" id="IPR002328">
    <property type="entry name" value="ADH_Zn_CS"/>
</dbReference>
<dbReference type="InterPro" id="IPR013149">
    <property type="entry name" value="ADH-like_C"/>
</dbReference>
<sequence>MCDLCGKAHRENGPTSQNRRSLLFGGATLIAATPALLAGEARAEQPRPAAGDGPYPTRAWATAALGGPFAPITIQRRALGPNDVLLDVLYAGICHSDVHTVRGDWGTPPFPCVPGHEIVGRVAAVGSAVTKFKAGDLGGVGCMVKACGTCANCLADREQICLDRVTFTYGSEDDISGGHTYGGYSDRMVVREKFVIRIPPGMDPVSTAPILCAGITTFSPLRHWAVRPGQRVGVVGLGGLGHMAVKLAVAQRADVTVFTTTPGKLDDAKRLGAGAAVLWDDKAAMARLANAFDLIISTVPYAFEAQPFMDMLKLDCTLVNVGLGEARGLDPAAMAFGRKGLAGSMIGGIAETQEVVDHCFARGIRPDVEVIRPDQIAAAYDRVVGKDVRYRFVIDFASAR</sequence>
<evidence type="ECO:0000256" key="1">
    <source>
        <dbReference type="ARBA" id="ARBA00001947"/>
    </source>
</evidence>
<keyword evidence="4" id="KW-0560">Oxidoreductase</keyword>
<dbReference type="GO" id="GO:0008106">
    <property type="term" value="F:alcohol dehydrogenase (NADP+) activity"/>
    <property type="evidence" value="ECO:0007669"/>
    <property type="project" value="UniProtKB-ARBA"/>
</dbReference>
<dbReference type="InterPro" id="IPR047109">
    <property type="entry name" value="CAD-like"/>
</dbReference>
<name>A0A317EA01_9PROT</name>
<evidence type="ECO:0000259" key="7">
    <source>
        <dbReference type="SMART" id="SM00829"/>
    </source>
</evidence>
<dbReference type="InterPro" id="IPR013154">
    <property type="entry name" value="ADH-like_N"/>
</dbReference>
<gene>
    <name evidence="8" type="ORF">DKG75_00425</name>
</gene>
<keyword evidence="9" id="KW-1185">Reference proteome</keyword>
<reference evidence="9" key="1">
    <citation type="submission" date="2018-05" db="EMBL/GenBank/DDBJ databases">
        <title>Zavarzinia sp. HR-AS.</title>
        <authorList>
            <person name="Lee Y."/>
            <person name="Jeon C.O."/>
        </authorList>
    </citation>
    <scope>NUCLEOTIDE SEQUENCE [LARGE SCALE GENOMIC DNA]</scope>
    <source>
        <strain evidence="9">DSM 1231</strain>
    </source>
</reference>
<comment type="cofactor">
    <cofactor evidence="1 5">
        <name>Zn(2+)</name>
        <dbReference type="ChEBI" id="CHEBI:29105"/>
    </cofactor>
</comment>
<dbReference type="EMBL" id="QGLF01000001">
    <property type="protein sequence ID" value="PWR23076.1"/>
    <property type="molecule type" value="Genomic_DNA"/>
</dbReference>
<evidence type="ECO:0000256" key="4">
    <source>
        <dbReference type="ARBA" id="ARBA00023002"/>
    </source>
</evidence>
<evidence type="ECO:0000256" key="2">
    <source>
        <dbReference type="ARBA" id="ARBA00022723"/>
    </source>
</evidence>
<dbReference type="Pfam" id="PF00107">
    <property type="entry name" value="ADH_zinc_N"/>
    <property type="match status" value="1"/>
</dbReference>
<keyword evidence="3 5" id="KW-0862">Zinc</keyword>
<evidence type="ECO:0000313" key="9">
    <source>
        <dbReference type="Proteomes" id="UP000246077"/>
    </source>
</evidence>
<dbReference type="InterPro" id="IPR011032">
    <property type="entry name" value="GroES-like_sf"/>
</dbReference>
<comment type="similarity">
    <text evidence="5">Belongs to the zinc-containing alcohol dehydrogenase family.</text>
</comment>
<dbReference type="GO" id="GO:0008270">
    <property type="term" value="F:zinc ion binding"/>
    <property type="evidence" value="ECO:0007669"/>
    <property type="project" value="InterPro"/>
</dbReference>
<dbReference type="SUPFAM" id="SSF50129">
    <property type="entry name" value="GroES-like"/>
    <property type="match status" value="1"/>
</dbReference>
<dbReference type="Gene3D" id="3.90.180.10">
    <property type="entry name" value="Medium-chain alcohol dehydrogenases, catalytic domain"/>
    <property type="match status" value="1"/>
</dbReference>
<proteinExistence type="inferred from homology"/>
<feature type="region of interest" description="Disordered" evidence="6">
    <location>
        <begin position="1"/>
        <end position="20"/>
    </location>
</feature>
<evidence type="ECO:0000256" key="6">
    <source>
        <dbReference type="SAM" id="MobiDB-lite"/>
    </source>
</evidence>
<dbReference type="Gene3D" id="3.40.50.720">
    <property type="entry name" value="NAD(P)-binding Rossmann-like Domain"/>
    <property type="match status" value="1"/>
</dbReference>
<evidence type="ECO:0000256" key="3">
    <source>
        <dbReference type="ARBA" id="ARBA00022833"/>
    </source>
</evidence>
<dbReference type="Pfam" id="PF08240">
    <property type="entry name" value="ADH_N"/>
    <property type="match status" value="1"/>
</dbReference>
<dbReference type="OrthoDB" id="5295340at2"/>
<dbReference type="InterPro" id="IPR020843">
    <property type="entry name" value="ER"/>
</dbReference>
<accession>A0A317EA01</accession>
<feature type="compositionally biased region" description="Basic and acidic residues" evidence="6">
    <location>
        <begin position="1"/>
        <end position="12"/>
    </location>
</feature>
<dbReference type="RefSeq" id="WP_109919111.1">
    <property type="nucleotide sequence ID" value="NZ_QGLF01000001.1"/>
</dbReference>
<protein>
    <submittedName>
        <fullName evidence="8">Hydroxyacid dehydrogenase</fullName>
    </submittedName>
</protein>
<feature type="domain" description="Enoyl reductase (ER)" evidence="7">
    <location>
        <begin position="63"/>
        <end position="394"/>
    </location>
</feature>
<dbReference type="FunFam" id="3.40.50.720:FF:000022">
    <property type="entry name" value="Cinnamyl alcohol dehydrogenase"/>
    <property type="match status" value="1"/>
</dbReference>
<dbReference type="SMART" id="SM00829">
    <property type="entry name" value="PKS_ER"/>
    <property type="match status" value="1"/>
</dbReference>
<comment type="caution">
    <text evidence="8">The sequence shown here is derived from an EMBL/GenBank/DDBJ whole genome shotgun (WGS) entry which is preliminary data.</text>
</comment>
<organism evidence="8 9">
    <name type="scientific">Zavarzinia compransoris</name>
    <dbReference type="NCBI Taxonomy" id="1264899"/>
    <lineage>
        <taxon>Bacteria</taxon>
        <taxon>Pseudomonadati</taxon>
        <taxon>Pseudomonadota</taxon>
        <taxon>Alphaproteobacteria</taxon>
        <taxon>Rhodospirillales</taxon>
        <taxon>Zavarziniaceae</taxon>
        <taxon>Zavarzinia</taxon>
    </lineage>
</organism>
<dbReference type="PROSITE" id="PS00059">
    <property type="entry name" value="ADH_ZINC"/>
    <property type="match status" value="1"/>
</dbReference>
<dbReference type="CDD" id="cd05283">
    <property type="entry name" value="CAD1"/>
    <property type="match status" value="1"/>
</dbReference>
<keyword evidence="2 5" id="KW-0479">Metal-binding</keyword>
<evidence type="ECO:0000313" key="8">
    <source>
        <dbReference type="EMBL" id="PWR23076.1"/>
    </source>
</evidence>